<keyword evidence="2" id="KW-1185">Reference proteome</keyword>
<accession>A0AAV4UB45</accession>
<name>A0AAV4UB45_CAEEX</name>
<dbReference type="AlphaFoldDB" id="A0AAV4UB45"/>
<dbReference type="EMBL" id="BPLR01012579">
    <property type="protein sequence ID" value="GIY54946.1"/>
    <property type="molecule type" value="Genomic_DNA"/>
</dbReference>
<proteinExistence type="predicted"/>
<dbReference type="Proteomes" id="UP001054945">
    <property type="component" value="Unassembled WGS sequence"/>
</dbReference>
<comment type="caution">
    <text evidence="1">The sequence shown here is derived from an EMBL/GenBank/DDBJ whole genome shotgun (WGS) entry which is preliminary data.</text>
</comment>
<evidence type="ECO:0000313" key="1">
    <source>
        <dbReference type="EMBL" id="GIY54946.1"/>
    </source>
</evidence>
<sequence>MASFSGLQKNLKEQESVPRGACVIGHSEKPIVNITRLLKAPSEIVKCFLSALWLPSGSATATADKLLAGLN</sequence>
<gene>
    <name evidence="1" type="ORF">CEXT_51761</name>
</gene>
<protein>
    <submittedName>
        <fullName evidence="1">Uncharacterized protein</fullName>
    </submittedName>
</protein>
<evidence type="ECO:0000313" key="2">
    <source>
        <dbReference type="Proteomes" id="UP001054945"/>
    </source>
</evidence>
<organism evidence="1 2">
    <name type="scientific">Caerostris extrusa</name>
    <name type="common">Bark spider</name>
    <name type="synonym">Caerostris bankana</name>
    <dbReference type="NCBI Taxonomy" id="172846"/>
    <lineage>
        <taxon>Eukaryota</taxon>
        <taxon>Metazoa</taxon>
        <taxon>Ecdysozoa</taxon>
        <taxon>Arthropoda</taxon>
        <taxon>Chelicerata</taxon>
        <taxon>Arachnida</taxon>
        <taxon>Araneae</taxon>
        <taxon>Araneomorphae</taxon>
        <taxon>Entelegynae</taxon>
        <taxon>Araneoidea</taxon>
        <taxon>Araneidae</taxon>
        <taxon>Caerostris</taxon>
    </lineage>
</organism>
<reference evidence="1 2" key="1">
    <citation type="submission" date="2021-06" db="EMBL/GenBank/DDBJ databases">
        <title>Caerostris extrusa draft genome.</title>
        <authorList>
            <person name="Kono N."/>
            <person name="Arakawa K."/>
        </authorList>
    </citation>
    <scope>NUCLEOTIDE SEQUENCE [LARGE SCALE GENOMIC DNA]</scope>
</reference>